<keyword evidence="2" id="KW-1185">Reference proteome</keyword>
<accession>A0A9P9F3Y9</accession>
<comment type="caution">
    <text evidence="1">The sequence shown here is derived from an EMBL/GenBank/DDBJ whole genome shotgun (WGS) entry which is preliminary data.</text>
</comment>
<dbReference type="EMBL" id="JAGMUV010000006">
    <property type="protein sequence ID" value="KAH7152709.1"/>
    <property type="molecule type" value="Genomic_DNA"/>
</dbReference>
<proteinExistence type="predicted"/>
<dbReference type="PANTHER" id="PTHR38886:SF1">
    <property type="entry name" value="NACHT-NTPASE AND P-LOOP NTPASES N-TERMINAL DOMAIN-CONTAINING PROTEIN"/>
    <property type="match status" value="1"/>
</dbReference>
<evidence type="ECO:0000313" key="1">
    <source>
        <dbReference type="EMBL" id="KAH7152709.1"/>
    </source>
</evidence>
<sequence length="609" mass="67844">MTSPVSIGDAYLMAKLAFKIGQAFTKGRKSAPAELGEVESQLYSLSAALNALTTTRESSQGPPLLVDPSRLPTNAPPHYKDNQDIILGMLGSCQDTLAHLQSIVDEYGVIGTSTDPEQARLKRWSRRLIANWKKIEWTTKGGDLAMLKSDLTIQTNSLNLILGVVVTTQTDRLQNDVDRVSVMLTEIHELFVDNLKNTTTSLPALATSAPNEAIVAPSSSLFFQLFTQSGRNETLICAQASLNQKLSGAYYSRSLESSQLFSCRCPDSSLDSANHRSSVEAYELSPLSFAARIAGNKRSWLLYKIANRVTNRITTLVTKGVSSEAMHDFEELLVHSLSVMQTRQMLIQNTSSMLAYASELEAISPKANILDIISNAAMGHQSILTVKFISKNGYLLRESIKYVQMLHYKSINLERILDDAILPRSAFEEGKTADILIAYGGNNNSDAAEDIVRTILRSAYQFYTEMEAIRMDLFVIHLQYPRDEEKTVLKLQAQSVHTERMHICDADITILQNTTTLRFRLVIQSRNGYSIISQELKEDFFDKVTDQGHPDYNTLSYEVYMDESGKRRVQKCPNGFHHLVFTDSKIDKVFALGLRAVGGSPQLRISEAS</sequence>
<evidence type="ECO:0008006" key="3">
    <source>
        <dbReference type="Google" id="ProtNLM"/>
    </source>
</evidence>
<organism evidence="1 2">
    <name type="scientific">Dactylonectria macrodidyma</name>
    <dbReference type="NCBI Taxonomy" id="307937"/>
    <lineage>
        <taxon>Eukaryota</taxon>
        <taxon>Fungi</taxon>
        <taxon>Dikarya</taxon>
        <taxon>Ascomycota</taxon>
        <taxon>Pezizomycotina</taxon>
        <taxon>Sordariomycetes</taxon>
        <taxon>Hypocreomycetidae</taxon>
        <taxon>Hypocreales</taxon>
        <taxon>Nectriaceae</taxon>
        <taxon>Dactylonectria</taxon>
    </lineage>
</organism>
<gene>
    <name evidence="1" type="ORF">EDB81DRAFT_945677</name>
</gene>
<name>A0A9P9F3Y9_9HYPO</name>
<protein>
    <recommendedName>
        <fullName evidence="3">Fungal N-terminal domain-containing protein</fullName>
    </recommendedName>
</protein>
<dbReference type="AlphaFoldDB" id="A0A9P9F3Y9"/>
<dbReference type="OrthoDB" id="5404564at2759"/>
<evidence type="ECO:0000313" key="2">
    <source>
        <dbReference type="Proteomes" id="UP000738349"/>
    </source>
</evidence>
<dbReference type="PANTHER" id="PTHR38886">
    <property type="entry name" value="SESA DOMAIN-CONTAINING PROTEIN"/>
    <property type="match status" value="1"/>
</dbReference>
<dbReference type="Proteomes" id="UP000738349">
    <property type="component" value="Unassembled WGS sequence"/>
</dbReference>
<reference evidence="1" key="1">
    <citation type="journal article" date="2021" name="Nat. Commun.">
        <title>Genetic determinants of endophytism in the Arabidopsis root mycobiome.</title>
        <authorList>
            <person name="Mesny F."/>
            <person name="Miyauchi S."/>
            <person name="Thiergart T."/>
            <person name="Pickel B."/>
            <person name="Atanasova L."/>
            <person name="Karlsson M."/>
            <person name="Huettel B."/>
            <person name="Barry K.W."/>
            <person name="Haridas S."/>
            <person name="Chen C."/>
            <person name="Bauer D."/>
            <person name="Andreopoulos W."/>
            <person name="Pangilinan J."/>
            <person name="LaButti K."/>
            <person name="Riley R."/>
            <person name="Lipzen A."/>
            <person name="Clum A."/>
            <person name="Drula E."/>
            <person name="Henrissat B."/>
            <person name="Kohler A."/>
            <person name="Grigoriev I.V."/>
            <person name="Martin F.M."/>
            <person name="Hacquard S."/>
        </authorList>
    </citation>
    <scope>NUCLEOTIDE SEQUENCE</scope>
    <source>
        <strain evidence="1">MPI-CAGE-AT-0147</strain>
    </source>
</reference>